<keyword evidence="1" id="KW-0175">Coiled coil</keyword>
<feature type="coiled-coil region" evidence="1">
    <location>
        <begin position="95"/>
        <end position="196"/>
    </location>
</feature>
<evidence type="ECO:0000256" key="2">
    <source>
        <dbReference type="SAM" id="MobiDB-lite"/>
    </source>
</evidence>
<sequence length="343" mass="38066">MTSGVVLVSAGCAGGYRQRSPMTECLAWRSGKGACRRDRPQAPQPQRQVTRPAPKKTPRQAGDDATPTPSVQGEARVSQLCPEDKQKIGGLIRRLVDMKEQHDGESRQAREERERLDVELKRAHEQNLEILSHTHDLRQRFSSSLAILKAYKDRLHAQEARRTQQEQAAQDLQDELEKTRAELDRARQRNATSDAQASAARLQRLLDIQDQRHRPGKVDTVDEAVQIDVPHRTVSLSPMPRRSRSPGGAVQRDVSPPEPVDLDEADGSGSDDSDSGRLVVELNRHPADFDLLTGGGRAFGRDFFRVLDAIDPRTPAAAPCSPPASDDDDDIAHLATQINTIRY</sequence>
<dbReference type="EMBL" id="OVEO01000004">
    <property type="protein sequence ID" value="SPQ95730.1"/>
    <property type="molecule type" value="Genomic_DNA"/>
</dbReference>
<gene>
    <name evidence="3" type="ORF">PLBR_LOCUS2945</name>
</gene>
<accession>A0A3P3Y6W0</accession>
<evidence type="ECO:0000256" key="1">
    <source>
        <dbReference type="SAM" id="Coils"/>
    </source>
</evidence>
<keyword evidence="3" id="KW-0496">Mitochondrion</keyword>
<reference evidence="3 4" key="1">
    <citation type="submission" date="2018-03" db="EMBL/GenBank/DDBJ databases">
        <authorList>
            <person name="Fogelqvist J."/>
        </authorList>
    </citation>
    <scope>NUCLEOTIDE SEQUENCE [LARGE SCALE GENOMIC DNA]</scope>
</reference>
<proteinExistence type="predicted"/>
<feature type="compositionally biased region" description="Acidic residues" evidence="2">
    <location>
        <begin position="260"/>
        <end position="273"/>
    </location>
</feature>
<dbReference type="Proteomes" id="UP000290189">
    <property type="component" value="Unassembled WGS sequence"/>
</dbReference>
<evidence type="ECO:0000313" key="3">
    <source>
        <dbReference type="EMBL" id="SPQ95730.1"/>
    </source>
</evidence>
<feature type="region of interest" description="Disordered" evidence="2">
    <location>
        <begin position="229"/>
        <end position="276"/>
    </location>
</feature>
<feature type="region of interest" description="Disordered" evidence="2">
    <location>
        <begin position="30"/>
        <end position="83"/>
    </location>
</feature>
<organism evidence="3 4">
    <name type="scientific">Plasmodiophora brassicae</name>
    <name type="common">Clubroot disease agent</name>
    <dbReference type="NCBI Taxonomy" id="37360"/>
    <lineage>
        <taxon>Eukaryota</taxon>
        <taxon>Sar</taxon>
        <taxon>Rhizaria</taxon>
        <taxon>Endomyxa</taxon>
        <taxon>Phytomyxea</taxon>
        <taxon>Plasmodiophorida</taxon>
        <taxon>Plasmodiophoridae</taxon>
        <taxon>Plasmodiophora</taxon>
    </lineage>
</organism>
<protein>
    <submittedName>
        <fullName evidence="3">Uncharacterized protein</fullName>
    </submittedName>
</protein>
<dbReference type="AlphaFoldDB" id="A0A3P3Y6W0"/>
<geneLocation type="mitochondrion" evidence="3"/>
<evidence type="ECO:0000313" key="4">
    <source>
        <dbReference type="Proteomes" id="UP000290189"/>
    </source>
</evidence>
<name>A0A3P3Y6W0_PLABS</name>